<accession>A0A0A9BCQ9</accession>
<sequence length="34" mass="4171">MPIDKSRRALTWHLHQAYKHNNDEEKNHRSIDKT</sequence>
<evidence type="ECO:0000313" key="1">
    <source>
        <dbReference type="EMBL" id="JAD57077.1"/>
    </source>
</evidence>
<organism evidence="1">
    <name type="scientific">Arundo donax</name>
    <name type="common">Giant reed</name>
    <name type="synonym">Donax arundinaceus</name>
    <dbReference type="NCBI Taxonomy" id="35708"/>
    <lineage>
        <taxon>Eukaryota</taxon>
        <taxon>Viridiplantae</taxon>
        <taxon>Streptophyta</taxon>
        <taxon>Embryophyta</taxon>
        <taxon>Tracheophyta</taxon>
        <taxon>Spermatophyta</taxon>
        <taxon>Magnoliopsida</taxon>
        <taxon>Liliopsida</taxon>
        <taxon>Poales</taxon>
        <taxon>Poaceae</taxon>
        <taxon>PACMAD clade</taxon>
        <taxon>Arundinoideae</taxon>
        <taxon>Arundineae</taxon>
        <taxon>Arundo</taxon>
    </lineage>
</organism>
<dbReference type="EMBL" id="GBRH01240818">
    <property type="protein sequence ID" value="JAD57077.1"/>
    <property type="molecule type" value="Transcribed_RNA"/>
</dbReference>
<proteinExistence type="predicted"/>
<name>A0A0A9BCQ9_ARUDO</name>
<reference evidence="1" key="2">
    <citation type="journal article" date="2015" name="Data Brief">
        <title>Shoot transcriptome of the giant reed, Arundo donax.</title>
        <authorList>
            <person name="Barrero R.A."/>
            <person name="Guerrero F.D."/>
            <person name="Moolhuijzen P."/>
            <person name="Goolsby J.A."/>
            <person name="Tidwell J."/>
            <person name="Bellgard S.E."/>
            <person name="Bellgard M.I."/>
        </authorList>
    </citation>
    <scope>NUCLEOTIDE SEQUENCE</scope>
    <source>
        <tissue evidence="1">Shoot tissue taken approximately 20 cm above the soil surface</tissue>
    </source>
</reference>
<protein>
    <submittedName>
        <fullName evidence="1">Uncharacterized protein</fullName>
    </submittedName>
</protein>
<dbReference type="AlphaFoldDB" id="A0A0A9BCQ9"/>
<reference evidence="1" key="1">
    <citation type="submission" date="2014-09" db="EMBL/GenBank/DDBJ databases">
        <authorList>
            <person name="Magalhaes I.L.F."/>
            <person name="Oliveira U."/>
            <person name="Santos F.R."/>
            <person name="Vidigal T.H.D.A."/>
            <person name="Brescovit A.D."/>
            <person name="Santos A.J."/>
        </authorList>
    </citation>
    <scope>NUCLEOTIDE SEQUENCE</scope>
    <source>
        <tissue evidence="1">Shoot tissue taken approximately 20 cm above the soil surface</tissue>
    </source>
</reference>